<evidence type="ECO:0000256" key="12">
    <source>
        <dbReference type="PIRSR" id="PIRSR000114-3"/>
    </source>
</evidence>
<dbReference type="UniPathway" id="UPA00940"/>
<dbReference type="SUPFAM" id="SSF51735">
    <property type="entry name" value="NAD(P)-binding Rossmann-fold domains"/>
    <property type="match status" value="1"/>
</dbReference>
<dbReference type="GO" id="GO:0141152">
    <property type="term" value="F:glycerol-3-phosphate dehydrogenase (NAD+) activity"/>
    <property type="evidence" value="ECO:0007669"/>
    <property type="project" value="RHEA"/>
</dbReference>
<dbReference type="GO" id="GO:0051287">
    <property type="term" value="F:NAD binding"/>
    <property type="evidence" value="ECO:0007669"/>
    <property type="project" value="InterPro"/>
</dbReference>
<dbReference type="Pfam" id="PF07479">
    <property type="entry name" value="NAD_Gly3P_dh_C"/>
    <property type="match status" value="1"/>
</dbReference>
<dbReference type="PIRSF" id="PIRSF000114">
    <property type="entry name" value="Glycerol-3-P_dh"/>
    <property type="match status" value="1"/>
</dbReference>
<evidence type="ECO:0000256" key="2">
    <source>
        <dbReference type="ARBA" id="ARBA00022516"/>
    </source>
</evidence>
<dbReference type="EMBL" id="CP006720">
    <property type="protein sequence ID" value="AHI57779.1"/>
    <property type="molecule type" value="Genomic_DNA"/>
</dbReference>
<feature type="binding site" evidence="12">
    <location>
        <position position="307"/>
    </location>
    <ligand>
        <name>NAD(+)</name>
        <dbReference type="ChEBI" id="CHEBI:57540"/>
    </ligand>
</feature>
<keyword evidence="3 9" id="KW-0521">NADP</keyword>
<feature type="domain" description="Glycerol-3-phosphate dehydrogenase NAD-dependent N-terminal" evidence="15">
    <location>
        <begin position="31"/>
        <end position="188"/>
    </location>
</feature>
<comment type="subcellular location">
    <subcellularLocation>
        <location evidence="9">Cytoplasm</location>
    </subcellularLocation>
</comment>
<feature type="binding site" evidence="9">
    <location>
        <position position="167"/>
    </location>
    <ligand>
        <name>sn-glycerol 3-phosphate</name>
        <dbReference type="ChEBI" id="CHEBI:57597"/>
    </ligand>
</feature>
<dbReference type="AlphaFoldDB" id="W6AVP4"/>
<keyword evidence="6 9" id="KW-0443">Lipid metabolism</keyword>
<feature type="binding site" evidence="9">
    <location>
        <position position="134"/>
    </location>
    <ligand>
        <name>NADPH</name>
        <dbReference type="ChEBI" id="CHEBI:57783"/>
    </ligand>
</feature>
<keyword evidence="9" id="KW-0963">Cytoplasm</keyword>
<feature type="binding site" evidence="9">
    <location>
        <position position="169"/>
    </location>
    <ligand>
        <name>NADPH</name>
        <dbReference type="ChEBI" id="CHEBI:57783"/>
    </ligand>
</feature>
<dbReference type="Pfam" id="PF01210">
    <property type="entry name" value="NAD_Gly3P_dh_N"/>
    <property type="match status" value="1"/>
</dbReference>
<dbReference type="GO" id="GO:0005975">
    <property type="term" value="P:carbohydrate metabolic process"/>
    <property type="evidence" value="ECO:0007669"/>
    <property type="project" value="InterPro"/>
</dbReference>
<dbReference type="STRING" id="838561.P344_02155"/>
<dbReference type="PANTHER" id="PTHR11728">
    <property type="entry name" value="GLYCEROL-3-PHOSPHATE DEHYDROGENASE"/>
    <property type="match status" value="1"/>
</dbReference>
<evidence type="ECO:0000313" key="18">
    <source>
        <dbReference type="Proteomes" id="UP000019260"/>
    </source>
</evidence>
<proteinExistence type="inferred from homology"/>
<dbReference type="Gene3D" id="3.40.50.720">
    <property type="entry name" value="NAD(P)-binding Rossmann-like Domain"/>
    <property type="match status" value="1"/>
</dbReference>
<dbReference type="HOGENOM" id="CLU_033449_0_0_14"/>
<comment type="function">
    <text evidence="9">Catalyzes the reduction of the glycolytic intermediate dihydroxyacetone phosphate (DHAP) to sn-glycerol 3-phosphate (G3P), the key precursor for phospholipid synthesis.</text>
</comment>
<dbReference type="Proteomes" id="UP000019260">
    <property type="component" value="Chromosome"/>
</dbReference>
<feature type="binding site" evidence="9">
    <location>
        <position position="134"/>
    </location>
    <ligand>
        <name>sn-glycerol 3-phosphate</name>
        <dbReference type="ChEBI" id="CHEBI:57597"/>
    </ligand>
</feature>
<feature type="binding site" evidence="12">
    <location>
        <position position="169"/>
    </location>
    <ligand>
        <name>NAD(+)</name>
        <dbReference type="ChEBI" id="CHEBI:57540"/>
    </ligand>
</feature>
<evidence type="ECO:0000256" key="6">
    <source>
        <dbReference type="ARBA" id="ARBA00023098"/>
    </source>
</evidence>
<feature type="binding site" evidence="9">
    <location>
        <position position="285"/>
    </location>
    <ligand>
        <name>sn-glycerol 3-phosphate</name>
        <dbReference type="ChEBI" id="CHEBI:57597"/>
    </ligand>
</feature>
<comment type="pathway">
    <text evidence="9">Membrane lipid metabolism; glycerophospholipid metabolism.</text>
</comment>
<protein>
    <recommendedName>
        <fullName evidence="9">Glycerol-3-phosphate dehydrogenase [NAD(P)+]</fullName>
        <ecNumber evidence="9">1.1.1.94</ecNumber>
    </recommendedName>
    <alternativeName>
        <fullName evidence="9">NAD(P)(+)-dependent glycerol-3-phosphate dehydrogenase</fullName>
    </alternativeName>
    <alternativeName>
        <fullName evidence="9">NAD(P)H-dependent dihydroxyacetone-phosphate reductase</fullName>
    </alternativeName>
</protein>
<dbReference type="NCBIfam" id="NF000942">
    <property type="entry name" value="PRK00094.1-4"/>
    <property type="match status" value="1"/>
</dbReference>
<feature type="domain" description="Glycerol-3-phosphate dehydrogenase NAD-dependent C-terminal" evidence="16">
    <location>
        <begin position="209"/>
        <end position="349"/>
    </location>
</feature>
<evidence type="ECO:0000256" key="8">
    <source>
        <dbReference type="ARBA" id="ARBA00023264"/>
    </source>
</evidence>
<feature type="active site" description="Proton acceptor" evidence="9 10">
    <location>
        <position position="220"/>
    </location>
</feature>
<evidence type="ECO:0000256" key="10">
    <source>
        <dbReference type="PIRSR" id="PIRSR000114-1"/>
    </source>
</evidence>
<comment type="similarity">
    <text evidence="1 9 13">Belongs to the NAD-dependent glycerol-3-phosphate dehydrogenase family.</text>
</comment>
<dbReference type="HAMAP" id="MF_00394">
    <property type="entry name" value="NAD_Glyc3P_dehydrog"/>
    <property type="match status" value="1"/>
</dbReference>
<dbReference type="PRINTS" id="PR00077">
    <property type="entry name" value="GPDHDRGNASE"/>
</dbReference>
<dbReference type="eggNOG" id="COG0240">
    <property type="taxonomic scope" value="Bacteria"/>
</dbReference>
<evidence type="ECO:0000256" key="14">
    <source>
        <dbReference type="RuleBase" id="RU000439"/>
    </source>
</evidence>
<dbReference type="Gene3D" id="1.10.1040.10">
    <property type="entry name" value="N-(1-d-carboxylethyl)-l-norvaline Dehydrogenase, domain 2"/>
    <property type="match status" value="1"/>
</dbReference>
<gene>
    <name evidence="9" type="primary">gpsA</name>
    <name evidence="17" type="ORF">P344_02155</name>
</gene>
<feature type="binding site" evidence="11">
    <location>
        <begin position="284"/>
        <end position="285"/>
    </location>
    <ligand>
        <name>substrate</name>
    </ligand>
</feature>
<comment type="catalytic activity">
    <reaction evidence="9">
        <text>sn-glycerol 3-phosphate + NAD(+) = dihydroxyacetone phosphate + NADH + H(+)</text>
        <dbReference type="Rhea" id="RHEA:11092"/>
        <dbReference type="ChEBI" id="CHEBI:15378"/>
        <dbReference type="ChEBI" id="CHEBI:57540"/>
        <dbReference type="ChEBI" id="CHEBI:57597"/>
        <dbReference type="ChEBI" id="CHEBI:57642"/>
        <dbReference type="ChEBI" id="CHEBI:57945"/>
        <dbReference type="EC" id="1.1.1.94"/>
    </reaction>
</comment>
<dbReference type="EC" id="1.1.1.94" evidence="9"/>
<reference evidence="17 18" key="1">
    <citation type="submission" date="2013-09" db="EMBL/GenBank/DDBJ databases">
        <title>Complete genome sequence of Spiroplasma mirum suckling mouse cataract agent.</title>
        <authorList>
            <person name="Landry C.A."/>
            <person name="Bastian F.O."/>
            <person name="Thune R.L."/>
        </authorList>
    </citation>
    <scope>NUCLEOTIDE SEQUENCE [LARGE SCALE GENOMIC DNA]</scope>
    <source>
        <strain evidence="17 18">SMCA</strain>
    </source>
</reference>
<evidence type="ECO:0000313" key="17">
    <source>
        <dbReference type="EMBL" id="AHI57779.1"/>
    </source>
</evidence>
<evidence type="ECO:0000259" key="16">
    <source>
        <dbReference type="Pfam" id="PF07479"/>
    </source>
</evidence>
<name>W6AVP4_9MOLU</name>
<evidence type="ECO:0000256" key="13">
    <source>
        <dbReference type="RuleBase" id="RU000437"/>
    </source>
</evidence>
<evidence type="ECO:0000256" key="4">
    <source>
        <dbReference type="ARBA" id="ARBA00023002"/>
    </source>
</evidence>
<evidence type="ECO:0000259" key="15">
    <source>
        <dbReference type="Pfam" id="PF01210"/>
    </source>
</evidence>
<feature type="binding site" evidence="11">
    <location>
        <position position="134"/>
    </location>
    <ligand>
        <name>substrate</name>
    </ligand>
</feature>
<feature type="binding site" evidence="9">
    <location>
        <position position="310"/>
    </location>
    <ligand>
        <name>NADPH</name>
        <dbReference type="ChEBI" id="CHEBI:57783"/>
    </ligand>
</feature>
<dbReference type="GO" id="GO:0046167">
    <property type="term" value="P:glycerol-3-phosphate biosynthetic process"/>
    <property type="evidence" value="ECO:0007669"/>
    <property type="project" value="UniProtKB-UniRule"/>
</dbReference>
<feature type="binding site" evidence="9">
    <location>
        <position position="165"/>
    </location>
    <ligand>
        <name>sn-glycerol 3-phosphate</name>
        <dbReference type="ChEBI" id="CHEBI:57597"/>
    </ligand>
</feature>
<dbReference type="NCBIfam" id="NF000940">
    <property type="entry name" value="PRK00094.1-2"/>
    <property type="match status" value="1"/>
</dbReference>
<dbReference type="GO" id="GO:0008654">
    <property type="term" value="P:phospholipid biosynthetic process"/>
    <property type="evidence" value="ECO:0007669"/>
    <property type="project" value="UniProtKB-KW"/>
</dbReference>
<keyword evidence="7 9" id="KW-0594">Phospholipid biosynthesis</keyword>
<evidence type="ECO:0000256" key="9">
    <source>
        <dbReference type="HAMAP-Rule" id="MF_00394"/>
    </source>
</evidence>
<feature type="binding site" evidence="9">
    <location>
        <position position="40"/>
    </location>
    <ligand>
        <name>NADPH</name>
        <dbReference type="ChEBI" id="CHEBI:57783"/>
    </ligand>
</feature>
<feature type="binding site" evidence="9">
    <location>
        <position position="284"/>
    </location>
    <ligand>
        <name>NADPH</name>
        <dbReference type="ChEBI" id="CHEBI:57783"/>
    </ligand>
</feature>
<dbReference type="GO" id="GO:0046168">
    <property type="term" value="P:glycerol-3-phosphate catabolic process"/>
    <property type="evidence" value="ECO:0007669"/>
    <property type="project" value="InterPro"/>
</dbReference>
<dbReference type="InterPro" id="IPR006109">
    <property type="entry name" value="G3P_DH_NAD-dep_C"/>
</dbReference>
<feature type="binding site" evidence="9">
    <location>
        <position position="220"/>
    </location>
    <ligand>
        <name>sn-glycerol 3-phosphate</name>
        <dbReference type="ChEBI" id="CHEBI:57597"/>
    </ligand>
</feature>
<feature type="binding site" evidence="9">
    <location>
        <position position="284"/>
    </location>
    <ligand>
        <name>sn-glycerol 3-phosphate</name>
        <dbReference type="ChEBI" id="CHEBI:57597"/>
    </ligand>
</feature>
<keyword evidence="9" id="KW-0547">Nucleotide-binding</keyword>
<evidence type="ECO:0000256" key="1">
    <source>
        <dbReference type="ARBA" id="ARBA00011009"/>
    </source>
</evidence>
<dbReference type="PANTHER" id="PTHR11728:SF1">
    <property type="entry name" value="GLYCEROL-3-PHOSPHATE DEHYDROGENASE [NAD(+)] 2, CHLOROPLASTIC"/>
    <property type="match status" value="1"/>
</dbReference>
<feature type="binding site" evidence="9">
    <location>
        <position position="283"/>
    </location>
    <ligand>
        <name>sn-glycerol 3-phosphate</name>
        <dbReference type="ChEBI" id="CHEBI:57597"/>
    </ligand>
</feature>
<keyword evidence="2 9" id="KW-0444">Lipid biosynthesis</keyword>
<evidence type="ECO:0000256" key="11">
    <source>
        <dbReference type="PIRSR" id="PIRSR000114-2"/>
    </source>
</evidence>
<keyword evidence="5 9" id="KW-0520">NAD</keyword>
<dbReference type="FunFam" id="3.40.50.720:FF:000019">
    <property type="entry name" value="Glycerol-3-phosphate dehydrogenase [NAD(P)+]"/>
    <property type="match status" value="1"/>
</dbReference>
<dbReference type="InterPro" id="IPR013328">
    <property type="entry name" value="6PGD_dom2"/>
</dbReference>
<feature type="binding site" evidence="12">
    <location>
        <begin position="36"/>
        <end position="41"/>
    </location>
    <ligand>
        <name>NAD(+)</name>
        <dbReference type="ChEBI" id="CHEBI:57540"/>
    </ligand>
</feature>
<dbReference type="GO" id="GO:0006650">
    <property type="term" value="P:glycerophospholipid metabolic process"/>
    <property type="evidence" value="ECO:0007669"/>
    <property type="project" value="UniProtKB-UniRule"/>
</dbReference>
<keyword evidence="4 9" id="KW-0560">Oxidoreductase</keyword>
<organism evidence="17 18">
    <name type="scientific">Spiroplasma mirum ATCC 29335</name>
    <dbReference type="NCBI Taxonomy" id="838561"/>
    <lineage>
        <taxon>Bacteria</taxon>
        <taxon>Bacillati</taxon>
        <taxon>Mycoplasmatota</taxon>
        <taxon>Mollicutes</taxon>
        <taxon>Entomoplasmatales</taxon>
        <taxon>Spiroplasmataceae</taxon>
        <taxon>Spiroplasma</taxon>
    </lineage>
</organism>
<dbReference type="InterPro" id="IPR036291">
    <property type="entry name" value="NAD(P)-bd_dom_sf"/>
</dbReference>
<dbReference type="InterPro" id="IPR008927">
    <property type="entry name" value="6-PGluconate_DH-like_C_sf"/>
</dbReference>
<dbReference type="SUPFAM" id="SSF48179">
    <property type="entry name" value="6-phosphogluconate dehydrogenase C-terminal domain-like"/>
    <property type="match status" value="1"/>
</dbReference>
<comment type="catalytic activity">
    <reaction evidence="9 14">
        <text>sn-glycerol 3-phosphate + NADP(+) = dihydroxyacetone phosphate + NADPH + H(+)</text>
        <dbReference type="Rhea" id="RHEA:11096"/>
        <dbReference type="ChEBI" id="CHEBI:15378"/>
        <dbReference type="ChEBI" id="CHEBI:57597"/>
        <dbReference type="ChEBI" id="CHEBI:57642"/>
        <dbReference type="ChEBI" id="CHEBI:57783"/>
        <dbReference type="ChEBI" id="CHEBI:58349"/>
        <dbReference type="EC" id="1.1.1.94"/>
    </reaction>
</comment>
<evidence type="ECO:0000256" key="5">
    <source>
        <dbReference type="ARBA" id="ARBA00023027"/>
    </source>
</evidence>
<accession>W6AVP4</accession>
<feature type="binding site" evidence="9">
    <location>
        <position position="273"/>
    </location>
    <ligand>
        <name>sn-glycerol 3-phosphate</name>
        <dbReference type="ChEBI" id="CHEBI:57597"/>
    </ligand>
</feature>
<sequence length="358" mass="39171">MIILDLMGYQLIFYLEKESKRGITMKKTTSNITIIGTGAYGTVLANVLTDNDHQVIMYGIDETEIVDINNNHLNSKFFGDLKINREIRATNNLHEALEDAEYIILSVPVVALKTVIAKINTTLTKPAVFINVAKGLDPDTHEVLSKSIPTLIKPELLIAYGGLYGPSIAKEVLLRKPTCIMAVSENLAVAQAIRELFHNEYFVTFAGQDVIGAEYGVALKNAVAIASGIFNGLHSSDNAKASLITMGLNEIKIFALKKGAKIETFLNFAGLADLILTATSVKSRNYSLGFEIGQADDAKSVLATHAKTVEGVLTCKTIYLEAEKHHLKLPLFNGLYDILYNNKRPSAIINSIFQKAII</sequence>
<evidence type="ECO:0000256" key="3">
    <source>
        <dbReference type="ARBA" id="ARBA00022857"/>
    </source>
</evidence>
<feature type="binding site" evidence="12">
    <location>
        <position position="284"/>
    </location>
    <ligand>
        <name>NAD(+)</name>
        <dbReference type="ChEBI" id="CHEBI:57540"/>
    </ligand>
</feature>
<comment type="caution">
    <text evidence="9">Lacks conserved residue(s) required for the propagation of feature annotation.</text>
</comment>
<keyword evidence="8 9" id="KW-1208">Phospholipid metabolism</keyword>
<dbReference type="KEGG" id="smia:P344_02155"/>
<dbReference type="InterPro" id="IPR011128">
    <property type="entry name" value="G3P_DH_NAD-dep_N"/>
</dbReference>
<dbReference type="InterPro" id="IPR006168">
    <property type="entry name" value="G3P_DH_NAD-dep"/>
</dbReference>
<dbReference type="GO" id="GO:0005829">
    <property type="term" value="C:cytosol"/>
    <property type="evidence" value="ECO:0007669"/>
    <property type="project" value="TreeGrafter"/>
</dbReference>
<dbReference type="PATRIC" id="fig|838561.3.peg.414"/>
<dbReference type="GO" id="GO:0141153">
    <property type="term" value="F:glycerol-3-phosphate dehydrogenase (NADP+) activity"/>
    <property type="evidence" value="ECO:0007669"/>
    <property type="project" value="RHEA"/>
</dbReference>
<keyword evidence="18" id="KW-1185">Reference proteome</keyword>
<evidence type="ECO:0000256" key="7">
    <source>
        <dbReference type="ARBA" id="ARBA00023209"/>
    </source>
</evidence>